<dbReference type="Proteomes" id="UP000034613">
    <property type="component" value="Unassembled WGS sequence"/>
</dbReference>
<evidence type="ECO:0000313" key="3">
    <source>
        <dbReference type="Proteomes" id="UP000034613"/>
    </source>
</evidence>
<accession>A0A0G0SM22</accession>
<proteinExistence type="predicted"/>
<evidence type="ECO:0000256" key="1">
    <source>
        <dbReference type="SAM" id="MobiDB-lite"/>
    </source>
</evidence>
<dbReference type="AlphaFoldDB" id="A0A0G0SM22"/>
<sequence length="73" mass="7320">MDEPTNVQNPTVGPNQPQQTPVPPVDEQPPVGGPTDTPVVPPADAPVPPATPPVGETPDKPEEPTPGSTGGTV</sequence>
<evidence type="ECO:0000313" key="2">
    <source>
        <dbReference type="EMBL" id="KKR63436.1"/>
    </source>
</evidence>
<feature type="compositionally biased region" description="Low complexity" evidence="1">
    <location>
        <begin position="1"/>
        <end position="19"/>
    </location>
</feature>
<feature type="compositionally biased region" description="Pro residues" evidence="1">
    <location>
        <begin position="39"/>
        <end position="52"/>
    </location>
</feature>
<reference evidence="2 3" key="1">
    <citation type="journal article" date="2015" name="Nature">
        <title>rRNA introns, odd ribosomes, and small enigmatic genomes across a large radiation of phyla.</title>
        <authorList>
            <person name="Brown C.T."/>
            <person name="Hug L.A."/>
            <person name="Thomas B.C."/>
            <person name="Sharon I."/>
            <person name="Castelle C.J."/>
            <person name="Singh A."/>
            <person name="Wilkins M.J."/>
            <person name="Williams K.H."/>
            <person name="Banfield J.F."/>
        </authorList>
    </citation>
    <scope>NUCLEOTIDE SEQUENCE [LARGE SCALE GENOMIC DNA]</scope>
</reference>
<name>A0A0G0SM22_9BACT</name>
<gene>
    <name evidence="2" type="ORF">UU03_C0004G0007</name>
</gene>
<dbReference type="EMBL" id="LBZB01000004">
    <property type="protein sequence ID" value="KKR63436.1"/>
    <property type="molecule type" value="Genomic_DNA"/>
</dbReference>
<organism evidence="2 3">
    <name type="scientific">Candidatus Woesebacteria bacterium GW2011_GWA1_40_45</name>
    <dbReference type="NCBI Taxonomy" id="1618554"/>
    <lineage>
        <taxon>Bacteria</taxon>
        <taxon>Candidatus Woeseibacteriota</taxon>
    </lineage>
</organism>
<feature type="compositionally biased region" description="Low complexity" evidence="1">
    <location>
        <begin position="28"/>
        <end position="38"/>
    </location>
</feature>
<feature type="region of interest" description="Disordered" evidence="1">
    <location>
        <begin position="1"/>
        <end position="73"/>
    </location>
</feature>
<protein>
    <submittedName>
        <fullName evidence="2">Uncharacterized protein</fullName>
    </submittedName>
</protein>
<comment type="caution">
    <text evidence="2">The sequence shown here is derived from an EMBL/GenBank/DDBJ whole genome shotgun (WGS) entry which is preliminary data.</text>
</comment>